<feature type="chain" id="PRO_5040783322" description="Lipoprotein" evidence="2">
    <location>
        <begin position="23"/>
        <end position="248"/>
    </location>
</feature>
<dbReference type="PROSITE" id="PS51257">
    <property type="entry name" value="PROKAR_LIPOPROTEIN"/>
    <property type="match status" value="1"/>
</dbReference>
<comment type="caution">
    <text evidence="3">The sequence shown here is derived from an EMBL/GenBank/DDBJ whole genome shotgun (WGS) entry which is preliminary data.</text>
</comment>
<dbReference type="EMBL" id="JAVDYD010000001">
    <property type="protein sequence ID" value="MDR7339327.1"/>
    <property type="molecule type" value="Genomic_DNA"/>
</dbReference>
<accession>A0A9X3PID6</accession>
<evidence type="ECO:0000313" key="4">
    <source>
        <dbReference type="EMBL" id="MDR7339327.1"/>
    </source>
</evidence>
<evidence type="ECO:0000313" key="5">
    <source>
        <dbReference type="Proteomes" id="UP001145799"/>
    </source>
</evidence>
<keyword evidence="2" id="KW-0732">Signal</keyword>
<reference evidence="3" key="1">
    <citation type="submission" date="2022-12" db="EMBL/GenBank/DDBJ databases">
        <title>Gycomyces niveus sp.nov., a novel actinomycete isolated from soil in Shouguang.</title>
        <authorList>
            <person name="Yang X."/>
        </authorList>
    </citation>
    <scope>NUCLEOTIDE SEQUENCE</scope>
    <source>
        <strain evidence="3">DSM 44724</strain>
    </source>
</reference>
<evidence type="ECO:0000256" key="1">
    <source>
        <dbReference type="SAM" id="MobiDB-lite"/>
    </source>
</evidence>
<evidence type="ECO:0000313" key="3">
    <source>
        <dbReference type="EMBL" id="MDA1384243.1"/>
    </source>
</evidence>
<feature type="signal peptide" evidence="2">
    <location>
        <begin position="1"/>
        <end position="22"/>
    </location>
</feature>
<sequence length="248" mass="26157">MTRNLTLIKSLAVAGAAGLLLAGCGGGGDTPPSGSTDAGADGSTGGSTAGSSFSVMEDWEGCEAFDDLQPIQDYMGVVGLGSSGLVTSKIGAGLDGEAFTCEAMADLAPYEDAGREYPGNATITVGGVPWNSDDEATENFQSRVTQLKDSIETDGTERTNVQEGELEGDWDESYLYTGQDTTSWYINAIGRKGDLVVYTFLYYTEDPGVMFGADPTLPFTHEEIIPWVANDYMSQTLTDLLAKKESGL</sequence>
<protein>
    <recommendedName>
        <fullName evidence="7">Lipoprotein</fullName>
    </recommendedName>
</protein>
<dbReference type="Proteomes" id="UP001145799">
    <property type="component" value="Unassembled WGS sequence"/>
</dbReference>
<dbReference type="EMBL" id="JAPZVQ010000002">
    <property type="protein sequence ID" value="MDA1384243.1"/>
    <property type="molecule type" value="Genomic_DNA"/>
</dbReference>
<name>A0A9X3PID6_9ACTN</name>
<dbReference type="RefSeq" id="WP_270120672.1">
    <property type="nucleotide sequence ID" value="NZ_BAAAOM010000004.1"/>
</dbReference>
<feature type="region of interest" description="Disordered" evidence="1">
    <location>
        <begin position="29"/>
        <end position="53"/>
    </location>
</feature>
<dbReference type="Proteomes" id="UP001183604">
    <property type="component" value="Unassembled WGS sequence"/>
</dbReference>
<reference evidence="4 6" key="2">
    <citation type="submission" date="2023-07" db="EMBL/GenBank/DDBJ databases">
        <title>Sequencing the genomes of 1000 actinobacteria strains.</title>
        <authorList>
            <person name="Klenk H.-P."/>
        </authorList>
    </citation>
    <scope>NUCLEOTIDE SEQUENCE [LARGE SCALE GENOMIC DNA]</scope>
    <source>
        <strain evidence="4 6">DSM 44724</strain>
    </source>
</reference>
<evidence type="ECO:0000256" key="2">
    <source>
        <dbReference type="SAM" id="SignalP"/>
    </source>
</evidence>
<gene>
    <name evidence="4" type="ORF">J2S69_003046</name>
    <name evidence="3" type="ORF">O2L01_04545</name>
</gene>
<evidence type="ECO:0008006" key="7">
    <source>
        <dbReference type="Google" id="ProtNLM"/>
    </source>
</evidence>
<dbReference type="AlphaFoldDB" id="A0A9X3PID6"/>
<organism evidence="3 5">
    <name type="scientific">Glycomyces lechevalierae</name>
    <dbReference type="NCBI Taxonomy" id="256034"/>
    <lineage>
        <taxon>Bacteria</taxon>
        <taxon>Bacillati</taxon>
        <taxon>Actinomycetota</taxon>
        <taxon>Actinomycetes</taxon>
        <taxon>Glycomycetales</taxon>
        <taxon>Glycomycetaceae</taxon>
        <taxon>Glycomyces</taxon>
    </lineage>
</organism>
<proteinExistence type="predicted"/>
<keyword evidence="6" id="KW-1185">Reference proteome</keyword>
<evidence type="ECO:0000313" key="6">
    <source>
        <dbReference type="Proteomes" id="UP001183604"/>
    </source>
</evidence>